<name>A0ABX9CCN8_9ACTN</name>
<feature type="region of interest" description="Disordered" evidence="1">
    <location>
        <begin position="120"/>
        <end position="156"/>
    </location>
</feature>
<dbReference type="Proteomes" id="UP000249334">
    <property type="component" value="Unassembled WGS sequence"/>
</dbReference>
<proteinExistence type="predicted"/>
<accession>A0ABX9CCN8</accession>
<comment type="caution">
    <text evidence="2">The sequence shown here is derived from an EMBL/GenBank/DDBJ whole genome shotgun (WGS) entry which is preliminary data.</text>
</comment>
<gene>
    <name evidence="2" type="ORF">GAR05_05490</name>
</gene>
<organism evidence="2 3">
    <name type="scientific">Micromonospora saelicesensis</name>
    <dbReference type="NCBI Taxonomy" id="285676"/>
    <lineage>
        <taxon>Bacteria</taxon>
        <taxon>Bacillati</taxon>
        <taxon>Actinomycetota</taxon>
        <taxon>Actinomycetes</taxon>
        <taxon>Micromonosporales</taxon>
        <taxon>Micromonosporaceae</taxon>
        <taxon>Micromonospora</taxon>
    </lineage>
</organism>
<sequence length="413" mass="43338">MVQFEELREPLRVLLAALDRVQLADHPVDQGLTAAGQVEEHRRDAGTQCRLLGGDPHRLAVYDVEGQRHLTDLVAGVELDGVPDLADDLVHPAVTHAAHVLQPLHGVGQVVVGHGESALTQSTQRVVERAGQHHGQRHGDDQGQQHQDRLDHGLPDDVRPGLVGLLEQSVLQLDLGPAHQVVHGADRRGGVLCGDQRALPDRAGDVGGHPVGQADRVAGNGAVDQGALHRVGGQREGDQCLLLTGQRCHEGGELLRVELAGRQRGEGDGLFLRDGSLGAGEGGDRAAAVRQALVAGQLGQAVTVRDQVGEDDSVAEHRLGDRHLPAVQHLLTGAVQGGQVVVDGGQPVPQGGRHVADPAPLGAVLVHPLLRLADPQVVRVGRLLRSGEVGGRGHPFGLEVLGEGADVDGEGRQ</sequence>
<reference evidence="2 3" key="1">
    <citation type="submission" date="2018-03" db="EMBL/GenBank/DDBJ databases">
        <title>Genomic framework for the identification of Micromonospora saelicesensis and Micromonospora noduli.</title>
        <authorList>
            <person name="Riesco R."/>
            <person name="Trujillo M.E."/>
        </authorList>
    </citation>
    <scope>NUCLEOTIDE SEQUENCE [LARGE SCALE GENOMIC DNA]</scope>
    <source>
        <strain evidence="2 3">GAR05</strain>
    </source>
</reference>
<evidence type="ECO:0000256" key="1">
    <source>
        <dbReference type="SAM" id="MobiDB-lite"/>
    </source>
</evidence>
<evidence type="ECO:0000313" key="2">
    <source>
        <dbReference type="EMBL" id="RAN93576.1"/>
    </source>
</evidence>
<dbReference type="EMBL" id="PXXW01000045">
    <property type="protein sequence ID" value="RAN93576.1"/>
    <property type="molecule type" value="Genomic_DNA"/>
</dbReference>
<protein>
    <submittedName>
        <fullName evidence="2">Uncharacterized protein</fullName>
    </submittedName>
</protein>
<keyword evidence="3" id="KW-1185">Reference proteome</keyword>
<evidence type="ECO:0000313" key="3">
    <source>
        <dbReference type="Proteomes" id="UP000249334"/>
    </source>
</evidence>
<feature type="compositionally biased region" description="Basic and acidic residues" evidence="1">
    <location>
        <begin position="126"/>
        <end position="156"/>
    </location>
</feature>